<dbReference type="PRINTS" id="PR00411">
    <property type="entry name" value="PNDRDTASEI"/>
</dbReference>
<feature type="transmembrane region" description="Helical" evidence="11">
    <location>
        <begin position="49"/>
        <end position="73"/>
    </location>
</feature>
<dbReference type="GO" id="GO:0005886">
    <property type="term" value="C:plasma membrane"/>
    <property type="evidence" value="ECO:0007669"/>
    <property type="project" value="UniProtKB-ARBA"/>
</dbReference>
<feature type="domain" description="Pyridine nucleotide-disulphide oxidoreductase dimerisation" evidence="12">
    <location>
        <begin position="579"/>
        <end position="685"/>
    </location>
</feature>
<dbReference type="FunFam" id="3.30.390.30:FF:000001">
    <property type="entry name" value="Dihydrolipoyl dehydrogenase"/>
    <property type="match status" value="1"/>
</dbReference>
<dbReference type="InterPro" id="IPR004099">
    <property type="entry name" value="Pyr_nucl-diS_OxRdtase_dimer"/>
</dbReference>
<name>A0A1M5NAW9_9GAMM</name>
<dbReference type="Pfam" id="PF02852">
    <property type="entry name" value="Pyr_redox_dim"/>
    <property type="match status" value="1"/>
</dbReference>
<dbReference type="Proteomes" id="UP000184000">
    <property type="component" value="Unassembled WGS sequence"/>
</dbReference>
<comment type="similarity">
    <text evidence="2 10">Belongs to the class-I pyridine nucleotide-disulfide oxidoreductase family.</text>
</comment>
<dbReference type="GO" id="GO:0050660">
    <property type="term" value="F:flavin adenine dinucleotide binding"/>
    <property type="evidence" value="ECO:0007669"/>
    <property type="project" value="TreeGrafter"/>
</dbReference>
<feature type="domain" description="VTT" evidence="14">
    <location>
        <begin position="68"/>
        <end position="184"/>
    </location>
</feature>
<keyword evidence="11" id="KW-0812">Transmembrane</keyword>
<proteinExistence type="inferred from homology"/>
<dbReference type="PANTHER" id="PTHR43014:SF2">
    <property type="entry name" value="MERCURIC REDUCTASE"/>
    <property type="match status" value="1"/>
</dbReference>
<organism evidence="15 16">
    <name type="scientific">Stutzerimonas xanthomarina DSM 18231</name>
    <dbReference type="NCBI Taxonomy" id="1403346"/>
    <lineage>
        <taxon>Bacteria</taxon>
        <taxon>Pseudomonadati</taxon>
        <taxon>Pseudomonadota</taxon>
        <taxon>Gammaproteobacteria</taxon>
        <taxon>Pseudomonadales</taxon>
        <taxon>Pseudomonadaceae</taxon>
        <taxon>Stutzerimonas</taxon>
    </lineage>
</organism>
<keyword evidence="4 10" id="KW-0285">Flavoprotein</keyword>
<feature type="transmembrane region" description="Helical" evidence="11">
    <location>
        <begin position="192"/>
        <end position="213"/>
    </location>
</feature>
<accession>A0A1M5NAW9</accession>
<dbReference type="Pfam" id="PF09335">
    <property type="entry name" value="VTT_dom"/>
    <property type="match status" value="1"/>
</dbReference>
<dbReference type="PRINTS" id="PR00368">
    <property type="entry name" value="FADPNR"/>
</dbReference>
<protein>
    <submittedName>
        <fullName evidence="15">Pyruvate/2-oxoglutarate dehydrogenase complex, dihydrolipoamide dehydrogenase (E3) component</fullName>
    </submittedName>
</protein>
<dbReference type="InterPro" id="IPR036188">
    <property type="entry name" value="FAD/NAD-bd_sf"/>
</dbReference>
<dbReference type="Gene3D" id="3.50.50.60">
    <property type="entry name" value="FAD/NAD(P)-binding domain"/>
    <property type="match status" value="2"/>
</dbReference>
<dbReference type="PROSITE" id="PS00076">
    <property type="entry name" value="PYRIDINE_REDOX_1"/>
    <property type="match status" value="1"/>
</dbReference>
<keyword evidence="8" id="KW-1015">Disulfide bond</keyword>
<comment type="cofactor">
    <cofactor evidence="1">
        <name>FAD</name>
        <dbReference type="ChEBI" id="CHEBI:57692"/>
    </cofactor>
</comment>
<dbReference type="InterPro" id="IPR023753">
    <property type="entry name" value="FAD/NAD-binding_dom"/>
</dbReference>
<dbReference type="RefSeq" id="WP_073300245.1">
    <property type="nucleotide sequence ID" value="NZ_FQXA01000002.1"/>
</dbReference>
<feature type="transmembrane region" description="Helical" evidence="11">
    <location>
        <begin position="162"/>
        <end position="180"/>
    </location>
</feature>
<feature type="transmembrane region" description="Helical" evidence="11">
    <location>
        <begin position="240"/>
        <end position="261"/>
    </location>
</feature>
<dbReference type="GO" id="GO:0016668">
    <property type="term" value="F:oxidoreductase activity, acting on a sulfur group of donors, NAD(P) as acceptor"/>
    <property type="evidence" value="ECO:0007669"/>
    <property type="project" value="InterPro"/>
</dbReference>
<feature type="transmembrane region" description="Helical" evidence="11">
    <location>
        <begin position="6"/>
        <end position="28"/>
    </location>
</feature>
<keyword evidence="5 10" id="KW-0274">FAD</keyword>
<dbReference type="InterPro" id="IPR012999">
    <property type="entry name" value="Pyr_OxRdtase_I_AS"/>
</dbReference>
<evidence type="ECO:0000256" key="1">
    <source>
        <dbReference type="ARBA" id="ARBA00001974"/>
    </source>
</evidence>
<evidence type="ECO:0000256" key="11">
    <source>
        <dbReference type="SAM" id="Phobius"/>
    </source>
</evidence>
<dbReference type="Gene3D" id="3.30.390.30">
    <property type="match status" value="1"/>
</dbReference>
<sequence>MNSRKVALIALVLVLLAGFFVFDIGHYLNLDALKAQQAVLDGQVQAHPWVAGSVFFIVYVLVTALSLPGAALMTLVGGALFGLLGGTLLASFASTLGATLAMLLSRYLLRDWVQTRFQQRLAKINQGIEREGASYLFALRLVPVFPFFLINLAMGLTRLPVWTFWWVSQLGMLPGTLVYVNAGRELGQLESLGGILSPGLIGAFVLLGLLPVLSRKALAWFKARKVYAGWDKPRHFDRNLVVIGAGSGGLVSAYIAAAVKAKVTLIEKHKMGGDCLNTGCVPSKALIRSARLASDLKKAEQLGFKPIDAEVDFAAVMARIQRVITTIEPHDSVERYTGLGVEVTEGEARITSPWTVEVNGQRITTRAIVIATGAGPTVPSIPGIEQVAPLTSDTVWALREQPKRLLVLGGGPIGCELAQAFQRLGCQVTLVQRNERLLPREDSDASAAVLAGLREDGVDVRLQHNAEHFKVIEGQRQLVCRSVDSDGEVVIEFDQVLLALGRTANIKGFGAEELRLEVRDNGTLATDDYLATRFPNIYAVGDVTGPFQFTHVSSHQAWYGAVNGLFGGLKRFKVDYRVIPWATFTDPEVAHVGLNEQEAQAQGVAYEVTRFDMDELDRAIADEAAHGYIKVLTVPGKDRILGATIVGEHAGDLITEYVAAMKHGLGLNKILGTIHIYPTLAEANKSVAGEWKRAHAPTSVLRWVARFHRWRLGGSADSR</sequence>
<dbReference type="Pfam" id="PF07992">
    <property type="entry name" value="Pyr_redox_2"/>
    <property type="match status" value="1"/>
</dbReference>
<evidence type="ECO:0000256" key="4">
    <source>
        <dbReference type="ARBA" id="ARBA00022630"/>
    </source>
</evidence>
<dbReference type="GO" id="GO:0003955">
    <property type="term" value="F:NAD(P)H dehydrogenase (quinone) activity"/>
    <property type="evidence" value="ECO:0007669"/>
    <property type="project" value="TreeGrafter"/>
</dbReference>
<dbReference type="SUPFAM" id="SSF55424">
    <property type="entry name" value="FAD/NAD-linked reductases, dimerisation (C-terminal) domain"/>
    <property type="match status" value="1"/>
</dbReference>
<feature type="domain" description="FAD/NAD(P)-binding" evidence="13">
    <location>
        <begin position="239"/>
        <end position="557"/>
    </location>
</feature>
<dbReference type="GeneID" id="98637868"/>
<keyword evidence="6" id="KW-0521">NADP</keyword>
<keyword evidence="9 10" id="KW-0676">Redox-active center</keyword>
<feature type="transmembrane region" description="Helical" evidence="11">
    <location>
        <begin position="133"/>
        <end position="156"/>
    </location>
</feature>
<evidence type="ECO:0000256" key="2">
    <source>
        <dbReference type="ARBA" id="ARBA00007532"/>
    </source>
</evidence>
<comment type="subunit">
    <text evidence="3">Homodimer.</text>
</comment>
<keyword evidence="11" id="KW-1133">Transmembrane helix</keyword>
<dbReference type="InterPro" id="IPR016156">
    <property type="entry name" value="FAD/NAD-linked_Rdtase_dimer_sf"/>
</dbReference>
<evidence type="ECO:0000256" key="9">
    <source>
        <dbReference type="ARBA" id="ARBA00023284"/>
    </source>
</evidence>
<evidence type="ECO:0000313" key="16">
    <source>
        <dbReference type="Proteomes" id="UP000184000"/>
    </source>
</evidence>
<evidence type="ECO:0000256" key="8">
    <source>
        <dbReference type="ARBA" id="ARBA00023157"/>
    </source>
</evidence>
<evidence type="ECO:0000256" key="10">
    <source>
        <dbReference type="RuleBase" id="RU003691"/>
    </source>
</evidence>
<keyword evidence="11" id="KW-0472">Membrane</keyword>
<evidence type="ECO:0000259" key="13">
    <source>
        <dbReference type="Pfam" id="PF07992"/>
    </source>
</evidence>
<evidence type="ECO:0000256" key="6">
    <source>
        <dbReference type="ARBA" id="ARBA00022857"/>
    </source>
</evidence>
<evidence type="ECO:0000313" key="15">
    <source>
        <dbReference type="EMBL" id="SHG86625.1"/>
    </source>
</evidence>
<dbReference type="EMBL" id="FQXA01000002">
    <property type="protein sequence ID" value="SHG86625.1"/>
    <property type="molecule type" value="Genomic_DNA"/>
</dbReference>
<evidence type="ECO:0000259" key="12">
    <source>
        <dbReference type="Pfam" id="PF02852"/>
    </source>
</evidence>
<dbReference type="InterPro" id="IPR032816">
    <property type="entry name" value="VTT_dom"/>
</dbReference>
<evidence type="ECO:0000256" key="7">
    <source>
        <dbReference type="ARBA" id="ARBA00023002"/>
    </source>
</evidence>
<dbReference type="PANTHER" id="PTHR43014">
    <property type="entry name" value="MERCURIC REDUCTASE"/>
    <property type="match status" value="1"/>
</dbReference>
<gene>
    <name evidence="15" type="ORF">SAMN02744645_1766</name>
</gene>
<dbReference type="SUPFAM" id="SSF51905">
    <property type="entry name" value="FAD/NAD(P)-binding domain"/>
    <property type="match status" value="1"/>
</dbReference>
<dbReference type="AlphaFoldDB" id="A0A1M5NAW9"/>
<keyword evidence="7 10" id="KW-0560">Oxidoreductase</keyword>
<feature type="transmembrane region" description="Helical" evidence="11">
    <location>
        <begin position="79"/>
        <end position="104"/>
    </location>
</feature>
<evidence type="ECO:0000256" key="5">
    <source>
        <dbReference type="ARBA" id="ARBA00022827"/>
    </source>
</evidence>
<evidence type="ECO:0000259" key="14">
    <source>
        <dbReference type="Pfam" id="PF09335"/>
    </source>
</evidence>
<keyword evidence="15" id="KW-0670">Pyruvate</keyword>
<reference evidence="15 16" key="1">
    <citation type="submission" date="2016-11" db="EMBL/GenBank/DDBJ databases">
        <authorList>
            <person name="Jaros S."/>
            <person name="Januszkiewicz K."/>
            <person name="Wedrychowicz H."/>
        </authorList>
    </citation>
    <scope>NUCLEOTIDE SEQUENCE [LARGE SCALE GENOMIC DNA]</scope>
    <source>
        <strain evidence="15 16">DSM 18231</strain>
    </source>
</reference>
<evidence type="ECO:0000256" key="3">
    <source>
        <dbReference type="ARBA" id="ARBA00011738"/>
    </source>
</evidence>